<dbReference type="WBParaSite" id="Minc3s00316g10037">
    <property type="protein sequence ID" value="Minc3s00316g10037"/>
    <property type="gene ID" value="Minc3s00316g10037"/>
</dbReference>
<proteinExistence type="inferred from homology"/>
<evidence type="ECO:0000256" key="3">
    <source>
        <dbReference type="ARBA" id="ARBA00023274"/>
    </source>
</evidence>
<dbReference type="InterPro" id="IPR005756">
    <property type="entry name" value="Ribosomal_uL24_euk/arc"/>
</dbReference>
<dbReference type="SUPFAM" id="SSF50104">
    <property type="entry name" value="Translation proteins SH3-like domain"/>
    <property type="match status" value="1"/>
</dbReference>
<dbReference type="GO" id="GO:0015934">
    <property type="term" value="C:large ribosomal subunit"/>
    <property type="evidence" value="ECO:0007669"/>
    <property type="project" value="InterPro"/>
</dbReference>
<accession>A0A914LAY3</accession>
<reference evidence="5" key="1">
    <citation type="submission" date="2022-11" db="UniProtKB">
        <authorList>
            <consortium name="WormBaseParasite"/>
        </authorList>
    </citation>
    <scope>IDENTIFICATION</scope>
</reference>
<dbReference type="Pfam" id="PF16906">
    <property type="entry name" value="Ribosomal_L26"/>
    <property type="match status" value="1"/>
</dbReference>
<sequence>MRILSKYVIHLDKITRRKANGTTVHVGIHPSKVEIVVHCLNVKLLDVNVLLVF</sequence>
<name>A0A914LAY3_MELIC</name>
<protein>
    <submittedName>
        <fullName evidence="5">Uncharacterized protein</fullName>
    </submittedName>
</protein>
<dbReference type="InterPro" id="IPR008991">
    <property type="entry name" value="Translation_prot_SH3-like_sf"/>
</dbReference>
<dbReference type="GO" id="GO:0006412">
    <property type="term" value="P:translation"/>
    <property type="evidence" value="ECO:0007669"/>
    <property type="project" value="InterPro"/>
</dbReference>
<dbReference type="GO" id="GO:0003735">
    <property type="term" value="F:structural constituent of ribosome"/>
    <property type="evidence" value="ECO:0007669"/>
    <property type="project" value="InterPro"/>
</dbReference>
<dbReference type="InterPro" id="IPR014722">
    <property type="entry name" value="Rib_uL2_dom2"/>
</dbReference>
<evidence type="ECO:0000256" key="2">
    <source>
        <dbReference type="ARBA" id="ARBA00022980"/>
    </source>
</evidence>
<evidence type="ECO:0000256" key="1">
    <source>
        <dbReference type="ARBA" id="ARBA00010618"/>
    </source>
</evidence>
<keyword evidence="4" id="KW-1185">Reference proteome</keyword>
<dbReference type="Proteomes" id="UP000887563">
    <property type="component" value="Unplaced"/>
</dbReference>
<comment type="similarity">
    <text evidence="1">Belongs to the universal ribosomal protein uL24 family.</text>
</comment>
<evidence type="ECO:0000313" key="4">
    <source>
        <dbReference type="Proteomes" id="UP000887563"/>
    </source>
</evidence>
<keyword evidence="2" id="KW-0689">Ribosomal protein</keyword>
<evidence type="ECO:0000313" key="5">
    <source>
        <dbReference type="WBParaSite" id="Minc3s00316g10037"/>
    </source>
</evidence>
<dbReference type="Gene3D" id="2.30.30.30">
    <property type="match status" value="1"/>
</dbReference>
<keyword evidence="3" id="KW-0687">Ribonucleoprotein</keyword>
<dbReference type="AlphaFoldDB" id="A0A914LAY3"/>
<organism evidence="4 5">
    <name type="scientific">Meloidogyne incognita</name>
    <name type="common">Southern root-knot nematode worm</name>
    <name type="synonym">Oxyuris incognita</name>
    <dbReference type="NCBI Taxonomy" id="6306"/>
    <lineage>
        <taxon>Eukaryota</taxon>
        <taxon>Metazoa</taxon>
        <taxon>Ecdysozoa</taxon>
        <taxon>Nematoda</taxon>
        <taxon>Chromadorea</taxon>
        <taxon>Rhabditida</taxon>
        <taxon>Tylenchina</taxon>
        <taxon>Tylenchomorpha</taxon>
        <taxon>Tylenchoidea</taxon>
        <taxon>Meloidogynidae</taxon>
        <taxon>Meloidogyninae</taxon>
        <taxon>Meloidogyne</taxon>
        <taxon>Meloidogyne incognita group</taxon>
    </lineage>
</organism>